<feature type="region of interest" description="Disordered" evidence="1">
    <location>
        <begin position="55"/>
        <end position="318"/>
    </location>
</feature>
<organism evidence="2">
    <name type="scientific">Heliothis virescens</name>
    <name type="common">Tobacco budworm moth</name>
    <dbReference type="NCBI Taxonomy" id="7102"/>
    <lineage>
        <taxon>Eukaryota</taxon>
        <taxon>Metazoa</taxon>
        <taxon>Ecdysozoa</taxon>
        <taxon>Arthropoda</taxon>
        <taxon>Hexapoda</taxon>
        <taxon>Insecta</taxon>
        <taxon>Pterygota</taxon>
        <taxon>Neoptera</taxon>
        <taxon>Endopterygota</taxon>
        <taxon>Lepidoptera</taxon>
        <taxon>Glossata</taxon>
        <taxon>Ditrysia</taxon>
        <taxon>Noctuoidea</taxon>
        <taxon>Noctuidae</taxon>
        <taxon>Heliothinae</taxon>
        <taxon>Heliothis</taxon>
    </lineage>
</organism>
<dbReference type="EMBL" id="NWSH01003208">
    <property type="protein sequence ID" value="PCG66768.1"/>
    <property type="molecule type" value="Genomic_DNA"/>
</dbReference>
<feature type="compositionally biased region" description="Polar residues" evidence="1">
    <location>
        <begin position="275"/>
        <end position="290"/>
    </location>
</feature>
<feature type="compositionally biased region" description="Pro residues" evidence="1">
    <location>
        <begin position="212"/>
        <end position="224"/>
    </location>
</feature>
<feature type="compositionally biased region" description="Low complexity" evidence="1">
    <location>
        <begin position="225"/>
        <end position="245"/>
    </location>
</feature>
<protein>
    <submittedName>
        <fullName evidence="2">Uncharacterized protein</fullName>
    </submittedName>
</protein>
<feature type="compositionally biased region" description="Basic residues" evidence="1">
    <location>
        <begin position="246"/>
        <end position="256"/>
    </location>
</feature>
<feature type="compositionally biased region" description="Polar residues" evidence="1">
    <location>
        <begin position="113"/>
        <end position="132"/>
    </location>
</feature>
<proteinExistence type="predicted"/>
<feature type="compositionally biased region" description="Gly residues" evidence="1">
    <location>
        <begin position="303"/>
        <end position="315"/>
    </location>
</feature>
<feature type="compositionally biased region" description="Polar residues" evidence="1">
    <location>
        <begin position="359"/>
        <end position="376"/>
    </location>
</feature>
<evidence type="ECO:0000256" key="1">
    <source>
        <dbReference type="SAM" id="MobiDB-lite"/>
    </source>
</evidence>
<gene>
    <name evidence="2" type="ORF">B5V51_7246</name>
</gene>
<feature type="region of interest" description="Disordered" evidence="1">
    <location>
        <begin position="593"/>
        <end position="669"/>
    </location>
</feature>
<evidence type="ECO:0000313" key="2">
    <source>
        <dbReference type="EMBL" id="PCG66768.1"/>
    </source>
</evidence>
<accession>A0A2A4J511</accession>
<feature type="region of interest" description="Disordered" evidence="1">
    <location>
        <begin position="334"/>
        <end position="380"/>
    </location>
</feature>
<feature type="compositionally biased region" description="Basic residues" evidence="1">
    <location>
        <begin position="612"/>
        <end position="625"/>
    </location>
</feature>
<feature type="compositionally biased region" description="Low complexity" evidence="1">
    <location>
        <begin position="176"/>
        <end position="189"/>
    </location>
</feature>
<dbReference type="AlphaFoldDB" id="A0A2A4J511"/>
<feature type="compositionally biased region" description="Basic residues" evidence="1">
    <location>
        <begin position="159"/>
        <end position="169"/>
    </location>
</feature>
<comment type="caution">
    <text evidence="2">The sequence shown here is derived from an EMBL/GenBank/DDBJ whole genome shotgun (WGS) entry which is preliminary data.</text>
</comment>
<name>A0A2A4J511_HELVI</name>
<feature type="region of interest" description="Disordered" evidence="1">
    <location>
        <begin position="407"/>
        <end position="500"/>
    </location>
</feature>
<reference evidence="2" key="1">
    <citation type="submission" date="2017-09" db="EMBL/GenBank/DDBJ databases">
        <title>Contemporary evolution of a Lepidopteran species, Heliothis virescens, in response to modern agricultural practices.</title>
        <authorList>
            <person name="Fritz M.L."/>
            <person name="Deyonke A.M."/>
            <person name="Papanicolaou A."/>
            <person name="Micinski S."/>
            <person name="Westbrook J."/>
            <person name="Gould F."/>
        </authorList>
    </citation>
    <scope>NUCLEOTIDE SEQUENCE [LARGE SCALE GENOMIC DNA]</scope>
    <source>
        <strain evidence="2">HvINT-</strain>
        <tissue evidence="2">Whole body</tissue>
    </source>
</reference>
<feature type="compositionally biased region" description="Basic residues" evidence="1">
    <location>
        <begin position="639"/>
        <end position="649"/>
    </location>
</feature>
<feature type="compositionally biased region" description="Basic residues" evidence="1">
    <location>
        <begin position="142"/>
        <end position="152"/>
    </location>
</feature>
<feature type="compositionally biased region" description="Basic and acidic residues" evidence="1">
    <location>
        <begin position="455"/>
        <end position="474"/>
    </location>
</feature>
<feature type="compositionally biased region" description="Low complexity" evidence="1">
    <location>
        <begin position="654"/>
        <end position="669"/>
    </location>
</feature>
<feature type="compositionally biased region" description="Polar residues" evidence="1">
    <location>
        <begin position="423"/>
        <end position="435"/>
    </location>
</feature>
<sequence length="696" mass="73980">MSKAGPVSVADNIRTRWHVRAARQRRVSEARCRLTMEPEPGDTIILEDGTEVPLKKKRGRPKKVKLENGEQTNAMVQQSSGLSALQPVAGHGGAAHAHDTYLPDFPAPMYPHQQHQQLTNDAGNYFQQQPPNSGGGAAGHGARVRAPARRSPRGVYASRARRATRRRPRGPPARRSPPSCCTSSPPAARVGLRLAAPRLSGARRCTRTRRPPYAPQHSPAPPAPAARYALSPHYSHSPAPQGPTRARPRRARRRALPGRVPAACTLHGRRPAHTPYSQHSSPAPSRTPTYTDAHHFAPQPGSGTSGSGSGSGYGGELSHEIGAAISSPAAASPVALDFEPPRDTPGRDSPMGSTDMHPGSNSNSSLSDYNKTSAGSEMSPAGVGGATFGGALYDGEARLHDHYYRQDQGAGVGDSPRLDQMHQHQSSMYPNNFNRSPPAGGGEAFSPLGAAFRPPDAHTPHPPHDAHDALDHQQHLHQPGSPGEYTGAVKPKAQDVASKSLSGLESLQTNAMVQQSSGLSALQPVAGHGGAAHAHDTYLPDFPAPMYPHQQHQQLTNDAGNYFQQQPPNSGMESPLEVAAPLGMARAYGSPGAYGSPRGVYASPRSQGYSPRRARRAGQRRRVVRARATAAGGLLGGRRAPRLPPRRRPPAPPRCLGSGPSSDSADSGLGRHVLAFGFTPRPWYSPGSWPHRNDIV</sequence>
<feature type="compositionally biased region" description="Polar residues" evidence="1">
    <location>
        <begin position="69"/>
        <end position="83"/>
    </location>
</feature>